<dbReference type="EMBL" id="JAFBEC010000008">
    <property type="protein sequence ID" value="MBM7633734.1"/>
    <property type="molecule type" value="Genomic_DNA"/>
</dbReference>
<accession>A0ABS2PEH5</accession>
<name>A0ABS2PEH5_9BACL</name>
<protein>
    <submittedName>
        <fullName evidence="1">Peroxiredoxin</fullName>
    </submittedName>
</protein>
<gene>
    <name evidence="1" type="ORF">JOD17_002830</name>
</gene>
<dbReference type="Pfam" id="PF11116">
    <property type="entry name" value="DUF2624"/>
    <property type="match status" value="1"/>
</dbReference>
<evidence type="ECO:0000313" key="1">
    <source>
        <dbReference type="EMBL" id="MBM7633734.1"/>
    </source>
</evidence>
<dbReference type="Proteomes" id="UP000741863">
    <property type="component" value="Unassembled WGS sequence"/>
</dbReference>
<organism evidence="1 2">
    <name type="scientific">Geomicrobium sediminis</name>
    <dbReference type="NCBI Taxonomy" id="1347788"/>
    <lineage>
        <taxon>Bacteria</taxon>
        <taxon>Bacillati</taxon>
        <taxon>Bacillota</taxon>
        <taxon>Bacilli</taxon>
        <taxon>Bacillales</taxon>
        <taxon>Geomicrobium</taxon>
    </lineage>
</organism>
<sequence length="84" mass="9669">MWMGIIQQYIKNMSPQQLVSMAHERGIDITIDEASKLLHLARTEKVNLKDQASVHAFINKVEKATSKEHAMLLHDLYAQFGHRL</sequence>
<evidence type="ECO:0000313" key="2">
    <source>
        <dbReference type="Proteomes" id="UP000741863"/>
    </source>
</evidence>
<keyword evidence="2" id="KW-1185">Reference proteome</keyword>
<proteinExistence type="predicted"/>
<comment type="caution">
    <text evidence="1">The sequence shown here is derived from an EMBL/GenBank/DDBJ whole genome shotgun (WGS) entry which is preliminary data.</text>
</comment>
<dbReference type="InterPro" id="IPR020277">
    <property type="entry name" value="DUF2624"/>
</dbReference>
<reference evidence="1 2" key="1">
    <citation type="submission" date="2021-01" db="EMBL/GenBank/DDBJ databases">
        <title>Genomic Encyclopedia of Type Strains, Phase IV (KMG-IV): sequencing the most valuable type-strain genomes for metagenomic binning, comparative biology and taxonomic classification.</title>
        <authorList>
            <person name="Goeker M."/>
        </authorList>
    </citation>
    <scope>NUCLEOTIDE SEQUENCE [LARGE SCALE GENOMIC DNA]</scope>
    <source>
        <strain evidence="1 2">DSM 25540</strain>
    </source>
</reference>
<dbReference type="RefSeq" id="WP_169963175.1">
    <property type="nucleotide sequence ID" value="NZ_JAFBEC010000008.1"/>
</dbReference>